<dbReference type="SUPFAM" id="SSF55550">
    <property type="entry name" value="SH2 domain"/>
    <property type="match status" value="1"/>
</dbReference>
<dbReference type="PANTHER" id="PTHR10155">
    <property type="entry name" value="PHOSPHATIDYLINOSITOL 3-KINASE REGULATORY SUBUNIT"/>
    <property type="match status" value="1"/>
</dbReference>
<protein>
    <submittedName>
        <fullName evidence="4">Suppressor of cytokine signaling 3</fullName>
    </submittedName>
</protein>
<dbReference type="GeneTree" id="ENSGT00940000159620"/>
<keyword evidence="5" id="KW-1185">Reference proteome</keyword>
<dbReference type="PROSITE" id="PS50001">
    <property type="entry name" value="SH2"/>
    <property type="match status" value="1"/>
</dbReference>
<proteinExistence type="predicted"/>
<evidence type="ECO:0000256" key="1">
    <source>
        <dbReference type="ARBA" id="ARBA00022999"/>
    </source>
</evidence>
<reference evidence="4" key="1">
    <citation type="submission" date="2025-08" db="UniProtKB">
        <authorList>
            <consortium name="Ensembl"/>
        </authorList>
    </citation>
    <scope>IDENTIFICATION</scope>
</reference>
<evidence type="ECO:0000313" key="5">
    <source>
        <dbReference type="Proteomes" id="UP000694557"/>
    </source>
</evidence>
<reference evidence="4" key="2">
    <citation type="submission" date="2025-09" db="UniProtKB">
        <authorList>
            <consortium name="Ensembl"/>
        </authorList>
    </citation>
    <scope>IDENTIFICATION</scope>
</reference>
<dbReference type="GO" id="GO:0046854">
    <property type="term" value="P:phosphatidylinositol phosphate biosynthetic process"/>
    <property type="evidence" value="ECO:0007669"/>
    <property type="project" value="TreeGrafter"/>
</dbReference>
<dbReference type="Pfam" id="PF00017">
    <property type="entry name" value="SH2"/>
    <property type="match status" value="1"/>
</dbReference>
<dbReference type="Proteomes" id="UP000694557">
    <property type="component" value="Unassembled WGS sequence"/>
</dbReference>
<keyword evidence="1 2" id="KW-0727">SH2 domain</keyword>
<dbReference type="SMART" id="SM00252">
    <property type="entry name" value="SH2"/>
    <property type="match status" value="1"/>
</dbReference>
<gene>
    <name evidence="4" type="primary">SOCS3</name>
</gene>
<evidence type="ECO:0000313" key="4">
    <source>
        <dbReference type="Ensembl" id="ENSOKIP00005094224.1"/>
    </source>
</evidence>
<name>A0A8C7JYT7_ONCKI</name>
<dbReference type="InterPro" id="IPR000980">
    <property type="entry name" value="SH2"/>
</dbReference>
<evidence type="ECO:0000259" key="3">
    <source>
        <dbReference type="PROSITE" id="PS50001"/>
    </source>
</evidence>
<dbReference type="GO" id="GO:0046935">
    <property type="term" value="F:1-phosphatidylinositol-3-kinase regulator activity"/>
    <property type="evidence" value="ECO:0007669"/>
    <property type="project" value="TreeGrafter"/>
</dbReference>
<dbReference type="PANTHER" id="PTHR10155:SF11">
    <property type="entry name" value="SUPPRESSOR OF CYTOKINE SIGNALING 3"/>
    <property type="match status" value="1"/>
</dbReference>
<organism evidence="4 5">
    <name type="scientific">Oncorhynchus kisutch</name>
    <name type="common">Coho salmon</name>
    <name type="synonym">Salmo kisutch</name>
    <dbReference type="NCBI Taxonomy" id="8019"/>
    <lineage>
        <taxon>Eukaryota</taxon>
        <taxon>Metazoa</taxon>
        <taxon>Chordata</taxon>
        <taxon>Craniata</taxon>
        <taxon>Vertebrata</taxon>
        <taxon>Euteleostomi</taxon>
        <taxon>Actinopterygii</taxon>
        <taxon>Neopterygii</taxon>
        <taxon>Teleostei</taxon>
        <taxon>Protacanthopterygii</taxon>
        <taxon>Salmoniformes</taxon>
        <taxon>Salmonidae</taxon>
        <taxon>Salmoninae</taxon>
        <taxon>Oncorhynchus</taxon>
    </lineage>
</organism>
<dbReference type="Gene3D" id="3.30.505.10">
    <property type="entry name" value="SH2 domain"/>
    <property type="match status" value="1"/>
</dbReference>
<feature type="domain" description="SH2" evidence="3">
    <location>
        <begin position="43"/>
        <end position="204"/>
    </location>
</feature>
<evidence type="ECO:0000256" key="2">
    <source>
        <dbReference type="PROSITE-ProRule" id="PRU00191"/>
    </source>
</evidence>
<dbReference type="InterPro" id="IPR036860">
    <property type="entry name" value="SH2_dom_sf"/>
</dbReference>
<sequence length="204" mass="22212">RSTQSAAPSTPPCALPHRYKTFSSKVQYQLVVTTLHKLQESGFYWGSINGKEANAMLAAESVGTFLIRDSSDNRHFFFTLSVKTASGTKNLRIQCDSGPSYSNGPQEHAGCAPLRLCAEAGPPLHAPDQGASLVEKNTRGGNASYYIYSGGEKIPLELLKPFSSTMSSLQHRVGKQSTDTWTYPANGTSFPTLKEFLQEYDAPI</sequence>
<dbReference type="GO" id="GO:0005942">
    <property type="term" value="C:phosphatidylinositol 3-kinase complex"/>
    <property type="evidence" value="ECO:0007669"/>
    <property type="project" value="TreeGrafter"/>
</dbReference>
<dbReference type="AlphaFoldDB" id="A0A8C7JYT7"/>
<dbReference type="Ensembl" id="ENSOKIT00005100742.1">
    <property type="protein sequence ID" value="ENSOKIP00005094224.1"/>
    <property type="gene ID" value="ENSOKIG00005041169.1"/>
</dbReference>
<accession>A0A8C7JYT7</accession>